<dbReference type="PANTHER" id="PTHR32119:SF2">
    <property type="entry name" value="OROTIDINE 5'-PHOSPHATE DECARBOXYLASE"/>
    <property type="match status" value="1"/>
</dbReference>
<dbReference type="SMART" id="SM00934">
    <property type="entry name" value="OMPdecase"/>
    <property type="match status" value="1"/>
</dbReference>
<feature type="binding site" evidence="7 9">
    <location>
        <position position="14"/>
    </location>
    <ligand>
        <name>substrate</name>
    </ligand>
</feature>
<dbReference type="GO" id="GO:0006207">
    <property type="term" value="P:'de novo' pyrimidine nucleobase biosynthetic process"/>
    <property type="evidence" value="ECO:0007669"/>
    <property type="project" value="InterPro"/>
</dbReference>
<evidence type="ECO:0000256" key="4">
    <source>
        <dbReference type="ARBA" id="ARBA00022975"/>
    </source>
</evidence>
<dbReference type="GO" id="GO:0005829">
    <property type="term" value="C:cytosol"/>
    <property type="evidence" value="ECO:0007669"/>
    <property type="project" value="TreeGrafter"/>
</dbReference>
<feature type="binding site" evidence="7 9">
    <location>
        <position position="193"/>
    </location>
    <ligand>
        <name>substrate</name>
    </ligand>
</feature>
<dbReference type="InterPro" id="IPR047596">
    <property type="entry name" value="OMPdecase_bac"/>
</dbReference>
<reference evidence="12 13" key="1">
    <citation type="journal article" date="2019" name="Nat. Microbiol.">
        <title>Mediterranean grassland soil C-N compound turnover is dependent on rainfall and depth, and is mediated by genomically divergent microorganisms.</title>
        <authorList>
            <person name="Diamond S."/>
            <person name="Andeer P.F."/>
            <person name="Li Z."/>
            <person name="Crits-Christoph A."/>
            <person name="Burstein D."/>
            <person name="Anantharaman K."/>
            <person name="Lane K.R."/>
            <person name="Thomas B.C."/>
            <person name="Pan C."/>
            <person name="Northen T.R."/>
            <person name="Banfield J.F."/>
        </authorList>
    </citation>
    <scope>NUCLEOTIDE SEQUENCE [LARGE SCALE GENOMIC DNA]</scope>
    <source>
        <strain evidence="12">WS_4</strain>
    </source>
</reference>
<dbReference type="GO" id="GO:0004590">
    <property type="term" value="F:orotidine-5'-phosphate decarboxylase activity"/>
    <property type="evidence" value="ECO:0007669"/>
    <property type="project" value="UniProtKB-UniRule"/>
</dbReference>
<evidence type="ECO:0000256" key="6">
    <source>
        <dbReference type="ARBA" id="ARBA00049157"/>
    </source>
</evidence>
<feature type="active site" description="For OMPdecase activity" evidence="8">
    <location>
        <position position="68"/>
    </location>
</feature>
<keyword evidence="5 7" id="KW-0456">Lyase</keyword>
<comment type="pathway">
    <text evidence="2 7 10">Pyrimidine metabolism; UMP biosynthesis via de novo pathway; UMP from orotate: step 2/2.</text>
</comment>
<dbReference type="Pfam" id="PF00215">
    <property type="entry name" value="OMPdecase"/>
    <property type="match status" value="1"/>
</dbReference>
<dbReference type="GO" id="GO:0044205">
    <property type="term" value="P:'de novo' UMP biosynthetic process"/>
    <property type="evidence" value="ECO:0007669"/>
    <property type="project" value="UniProtKB-UniRule"/>
</dbReference>
<dbReference type="UniPathway" id="UPA00070">
    <property type="reaction ID" value="UER00120"/>
</dbReference>
<dbReference type="InterPro" id="IPR018089">
    <property type="entry name" value="OMPdecase_AS"/>
</dbReference>
<comment type="caution">
    <text evidence="12">The sequence shown here is derived from an EMBL/GenBank/DDBJ whole genome shotgun (WGS) entry which is preliminary data.</text>
</comment>
<dbReference type="EMBL" id="VBOU01000003">
    <property type="protein sequence ID" value="TMQ56207.1"/>
    <property type="molecule type" value="Genomic_DNA"/>
</dbReference>
<evidence type="ECO:0000256" key="1">
    <source>
        <dbReference type="ARBA" id="ARBA00002356"/>
    </source>
</evidence>
<sequence>MSGVLRDRLIVALDRPDLKSALLHVDRIGDAITWYKVGMELFFAAGRTAVSALAERGKRIFLDLKLYDIPATVEKAIRALDGLPVSLLTVHAAGGPAMLRAAADAARSLSSRPGVLGVTMLTSLDGSELPALWNPTTNLEEKVLGLARVCREAGVAGVIASPLELQALRLEHAAPFLIVTPGIRGPGDSAQDQKRTLSLKEALSRGADYVVVGRPILEAQDPRAVVAAYEASLTSSLSIERTGS</sequence>
<dbReference type="PROSITE" id="PS00156">
    <property type="entry name" value="OMPDECASE"/>
    <property type="match status" value="1"/>
</dbReference>
<dbReference type="HAMAP" id="MF_01200_B">
    <property type="entry name" value="OMPdecase_type1_B"/>
    <property type="match status" value="1"/>
</dbReference>
<feature type="binding site" evidence="7 9">
    <location>
        <position position="184"/>
    </location>
    <ligand>
        <name>substrate</name>
    </ligand>
</feature>
<dbReference type="CDD" id="cd04725">
    <property type="entry name" value="OMP_decarboxylase_like"/>
    <property type="match status" value="1"/>
</dbReference>
<gene>
    <name evidence="7 12" type="primary">pyrF</name>
    <name evidence="12" type="ORF">E6K74_00580</name>
</gene>
<dbReference type="EC" id="4.1.1.23" evidence="7"/>
<dbReference type="InterPro" id="IPR013785">
    <property type="entry name" value="Aldolase_TIM"/>
</dbReference>
<feature type="binding site" evidence="7 9">
    <location>
        <position position="36"/>
    </location>
    <ligand>
        <name>substrate</name>
    </ligand>
</feature>
<feature type="active site" description="For OMPdecase activity" evidence="8">
    <location>
        <position position="63"/>
    </location>
</feature>
<feature type="domain" description="Orotidine 5'-phosphate decarboxylase" evidence="11">
    <location>
        <begin position="8"/>
        <end position="229"/>
    </location>
</feature>
<dbReference type="NCBIfam" id="TIGR01740">
    <property type="entry name" value="pyrF"/>
    <property type="match status" value="1"/>
</dbReference>
<feature type="binding site" evidence="7 9">
    <location>
        <position position="122"/>
    </location>
    <ligand>
        <name>substrate</name>
    </ligand>
</feature>
<dbReference type="Proteomes" id="UP000319829">
    <property type="component" value="Unassembled WGS sequence"/>
</dbReference>
<accession>A0A538SXT7</accession>
<dbReference type="InterPro" id="IPR011060">
    <property type="entry name" value="RibuloseP-bd_barrel"/>
</dbReference>
<evidence type="ECO:0000256" key="9">
    <source>
        <dbReference type="PIRSR" id="PIRSR614732-2"/>
    </source>
</evidence>
<dbReference type="InterPro" id="IPR001754">
    <property type="entry name" value="OMPdeCOase_dom"/>
</dbReference>
<organism evidence="12 13">
    <name type="scientific">Eiseniibacteriota bacterium</name>
    <dbReference type="NCBI Taxonomy" id="2212470"/>
    <lineage>
        <taxon>Bacteria</taxon>
        <taxon>Candidatus Eiseniibacteriota</taxon>
    </lineage>
</organism>
<feature type="binding site" evidence="7 9">
    <location>
        <position position="213"/>
    </location>
    <ligand>
        <name>substrate</name>
    </ligand>
</feature>
<evidence type="ECO:0000256" key="2">
    <source>
        <dbReference type="ARBA" id="ARBA00004861"/>
    </source>
</evidence>
<comment type="similarity">
    <text evidence="7">Belongs to the OMP decarboxylase family. Type 1 subfamily.</text>
</comment>
<evidence type="ECO:0000259" key="11">
    <source>
        <dbReference type="SMART" id="SM00934"/>
    </source>
</evidence>
<evidence type="ECO:0000256" key="3">
    <source>
        <dbReference type="ARBA" id="ARBA00022793"/>
    </source>
</evidence>
<dbReference type="Gene3D" id="3.20.20.70">
    <property type="entry name" value="Aldolase class I"/>
    <property type="match status" value="1"/>
</dbReference>
<evidence type="ECO:0000313" key="13">
    <source>
        <dbReference type="Proteomes" id="UP000319829"/>
    </source>
</evidence>
<comment type="function">
    <text evidence="1 7">Catalyzes the decarboxylation of orotidine 5'-monophosphate (OMP) to uridine 5'-monophosphate (UMP).</text>
</comment>
<dbReference type="PANTHER" id="PTHR32119">
    <property type="entry name" value="OROTIDINE 5'-PHOSPHATE DECARBOXYLASE"/>
    <property type="match status" value="1"/>
</dbReference>
<feature type="binding site" evidence="7 9">
    <location>
        <position position="214"/>
    </location>
    <ligand>
        <name>substrate</name>
    </ligand>
</feature>
<comment type="subunit">
    <text evidence="7">Homodimer.</text>
</comment>
<name>A0A538SXT7_UNCEI</name>
<proteinExistence type="inferred from homology"/>
<evidence type="ECO:0000256" key="8">
    <source>
        <dbReference type="PIRSR" id="PIRSR614732-1"/>
    </source>
</evidence>
<evidence type="ECO:0000256" key="10">
    <source>
        <dbReference type="RuleBase" id="RU000512"/>
    </source>
</evidence>
<feature type="binding site" evidence="7">
    <location>
        <begin position="63"/>
        <end position="72"/>
    </location>
    <ligand>
        <name>substrate</name>
    </ligand>
</feature>
<evidence type="ECO:0000256" key="7">
    <source>
        <dbReference type="HAMAP-Rule" id="MF_01200"/>
    </source>
</evidence>
<dbReference type="NCBIfam" id="NF001273">
    <property type="entry name" value="PRK00230.1"/>
    <property type="match status" value="1"/>
</dbReference>
<comment type="catalytic activity">
    <reaction evidence="6 7 10">
        <text>orotidine 5'-phosphate + H(+) = UMP + CO2</text>
        <dbReference type="Rhea" id="RHEA:11596"/>
        <dbReference type="ChEBI" id="CHEBI:15378"/>
        <dbReference type="ChEBI" id="CHEBI:16526"/>
        <dbReference type="ChEBI" id="CHEBI:57538"/>
        <dbReference type="ChEBI" id="CHEBI:57865"/>
        <dbReference type="EC" id="4.1.1.23"/>
    </reaction>
</comment>
<protein>
    <recommendedName>
        <fullName evidence="7">Orotidine 5'-phosphate decarboxylase</fullName>
        <ecNumber evidence="7">4.1.1.23</ecNumber>
    </recommendedName>
    <alternativeName>
        <fullName evidence="7">OMP decarboxylase</fullName>
        <shortName evidence="7">OMPDCase</shortName>
        <shortName evidence="7">OMPdecase</shortName>
    </alternativeName>
</protein>
<dbReference type="AlphaFoldDB" id="A0A538SXT7"/>
<keyword evidence="4 7" id="KW-0665">Pyrimidine biosynthesis</keyword>
<feature type="active site" description="For OMPdecase activity" evidence="8">
    <location>
        <position position="65"/>
    </location>
</feature>
<dbReference type="SUPFAM" id="SSF51366">
    <property type="entry name" value="Ribulose-phoshate binding barrel"/>
    <property type="match status" value="1"/>
</dbReference>
<keyword evidence="3 7" id="KW-0210">Decarboxylase</keyword>
<dbReference type="InterPro" id="IPR014732">
    <property type="entry name" value="OMPdecase"/>
</dbReference>
<feature type="active site" description="Proton donor" evidence="7">
    <location>
        <position position="65"/>
    </location>
</feature>
<evidence type="ECO:0000313" key="12">
    <source>
        <dbReference type="EMBL" id="TMQ56207.1"/>
    </source>
</evidence>
<evidence type="ECO:0000256" key="5">
    <source>
        <dbReference type="ARBA" id="ARBA00023239"/>
    </source>
</evidence>